<keyword evidence="5" id="KW-1185">Reference proteome</keyword>
<dbReference type="GeneID" id="92962577"/>
<dbReference type="Proteomes" id="UP000032076">
    <property type="component" value="Unassembled WGS sequence"/>
</dbReference>
<dbReference type="Proteomes" id="UP000040576">
    <property type="component" value="Unassembled WGS sequence"/>
</dbReference>
<reference evidence="2 5" key="1">
    <citation type="submission" date="2014-07" db="EMBL/GenBank/DDBJ databases">
        <authorList>
            <person name="Wibberg Daniel"/>
        </authorList>
    </citation>
    <scope>NUCLEOTIDE SEQUENCE [LARGE SCALE GENOMIC DNA]</scope>
</reference>
<organism evidence="2 5">
    <name type="scientific">Caldibacillus thermoamylovorans</name>
    <dbReference type="NCBI Taxonomy" id="35841"/>
    <lineage>
        <taxon>Bacteria</taxon>
        <taxon>Bacillati</taxon>
        <taxon>Bacillota</taxon>
        <taxon>Bacilli</taxon>
        <taxon>Bacillales</taxon>
        <taxon>Bacillaceae</taxon>
        <taxon>Caldibacillus</taxon>
    </lineage>
</organism>
<feature type="domain" description="PRD" evidence="1">
    <location>
        <begin position="10"/>
        <end position="110"/>
    </location>
</feature>
<dbReference type="AlphaFoldDB" id="A0A090J4Z5"/>
<dbReference type="Pfam" id="PF00874">
    <property type="entry name" value="PRD"/>
    <property type="match status" value="1"/>
</dbReference>
<evidence type="ECO:0000313" key="4">
    <source>
        <dbReference type="Proteomes" id="UP000032076"/>
    </source>
</evidence>
<dbReference type="NCBIfam" id="TIGR03582">
    <property type="entry name" value="EF_0829"/>
    <property type="match status" value="1"/>
</dbReference>
<dbReference type="RefSeq" id="WP_043988699.1">
    <property type="nucleotide sequence ID" value="NZ_CCRF01000096.1"/>
</dbReference>
<dbReference type="OrthoDB" id="2879550at2"/>
<dbReference type="InterPro" id="IPR036634">
    <property type="entry name" value="PRD_sf"/>
</dbReference>
<dbReference type="EMBL" id="JXLU01000004">
    <property type="protein sequence ID" value="KIO74332.1"/>
    <property type="molecule type" value="Genomic_DNA"/>
</dbReference>
<protein>
    <recommendedName>
        <fullName evidence="1">PRD domain-containing protein</fullName>
    </recommendedName>
</protein>
<reference evidence="3 4" key="2">
    <citation type="submission" date="2015-01" db="EMBL/GenBank/DDBJ databases">
        <title>Draft Genome Sequences of Four Bacillus thermoamylovorans Strains, Isolated From Food Products.</title>
        <authorList>
            <person name="Krawcyk A.O."/>
            <person name="Berendsen E.M."/>
            <person name="Eijlander R.T."/>
            <person name="de Jong A."/>
            <person name="Wells-Bennik M."/>
            <person name="Kuipers O.P."/>
        </authorList>
    </citation>
    <scope>NUCLEOTIDE SEQUENCE [LARGE SCALE GENOMIC DNA]</scope>
    <source>
        <strain evidence="3 4">B4167</strain>
    </source>
</reference>
<sequence>MIAEEIRKVIENSSDSSTCEKIILEVKELLKQANIQMTDAQWLSLVSHLSGMVYRSTHKKLIDPIDKELFNEVSSDSIKLAEKVCNLFNDLHEDEKYLLSIHFESARLKN</sequence>
<evidence type="ECO:0000313" key="3">
    <source>
        <dbReference type="EMBL" id="KIO74332.1"/>
    </source>
</evidence>
<name>A0A090J4Z5_9BACI</name>
<dbReference type="EMBL" id="CCRF01000096">
    <property type="protein sequence ID" value="CEE02975.1"/>
    <property type="molecule type" value="Genomic_DNA"/>
</dbReference>
<dbReference type="GO" id="GO:0006355">
    <property type="term" value="P:regulation of DNA-templated transcription"/>
    <property type="evidence" value="ECO:0007669"/>
    <property type="project" value="InterPro"/>
</dbReference>
<gene>
    <name evidence="3" type="ORF">B4167_1460</name>
    <name evidence="2" type="ORF">BT1A1_3192</name>
</gene>
<evidence type="ECO:0000313" key="2">
    <source>
        <dbReference type="EMBL" id="CEE02975.1"/>
    </source>
</evidence>
<dbReference type="PROSITE" id="PS51372">
    <property type="entry name" value="PRD_2"/>
    <property type="match status" value="1"/>
</dbReference>
<dbReference type="PATRIC" id="fig|35841.7.peg.2918"/>
<accession>A0A090J4Z5</accession>
<dbReference type="Gene3D" id="1.10.1790.10">
    <property type="entry name" value="PRD domain"/>
    <property type="match status" value="1"/>
</dbReference>
<proteinExistence type="predicted"/>
<dbReference type="InterPro" id="IPR020044">
    <property type="entry name" value="PRD_EF0829/AHA3910"/>
</dbReference>
<evidence type="ECO:0000259" key="1">
    <source>
        <dbReference type="PROSITE" id="PS51372"/>
    </source>
</evidence>
<dbReference type="InterPro" id="IPR011608">
    <property type="entry name" value="PRD"/>
</dbReference>
<dbReference type="SUPFAM" id="SSF63520">
    <property type="entry name" value="PTS-regulatory domain, PRD"/>
    <property type="match status" value="1"/>
</dbReference>
<evidence type="ECO:0000313" key="5">
    <source>
        <dbReference type="Proteomes" id="UP000040576"/>
    </source>
</evidence>